<dbReference type="GeneID" id="38782117"/>
<comment type="caution">
    <text evidence="2">The sequence shown here is derived from an EMBL/GenBank/DDBJ whole genome shotgun (WGS) entry which is preliminary data.</text>
</comment>
<dbReference type="RefSeq" id="XP_027616113.1">
    <property type="nucleotide sequence ID" value="XM_027760312.1"/>
</dbReference>
<dbReference type="InParanoid" id="A0A401GSP8"/>
<feature type="compositionally biased region" description="Basic residues" evidence="1">
    <location>
        <begin position="163"/>
        <end position="173"/>
    </location>
</feature>
<keyword evidence="3" id="KW-1185">Reference proteome</keyword>
<name>A0A401GSP8_9APHY</name>
<evidence type="ECO:0000256" key="1">
    <source>
        <dbReference type="SAM" id="MobiDB-lite"/>
    </source>
</evidence>
<feature type="region of interest" description="Disordered" evidence="1">
    <location>
        <begin position="77"/>
        <end position="106"/>
    </location>
</feature>
<accession>A0A401GSP8</accession>
<proteinExistence type="predicted"/>
<organism evidence="2 3">
    <name type="scientific">Sparassis crispa</name>
    <dbReference type="NCBI Taxonomy" id="139825"/>
    <lineage>
        <taxon>Eukaryota</taxon>
        <taxon>Fungi</taxon>
        <taxon>Dikarya</taxon>
        <taxon>Basidiomycota</taxon>
        <taxon>Agaricomycotina</taxon>
        <taxon>Agaricomycetes</taxon>
        <taxon>Polyporales</taxon>
        <taxon>Sparassidaceae</taxon>
        <taxon>Sparassis</taxon>
    </lineage>
</organism>
<feature type="region of interest" description="Disordered" evidence="1">
    <location>
        <begin position="154"/>
        <end position="189"/>
    </location>
</feature>
<reference evidence="2 3" key="1">
    <citation type="journal article" date="2018" name="Sci. Rep.">
        <title>Genome sequence of the cauliflower mushroom Sparassis crispa (Hanabiratake) and its association with beneficial usage.</title>
        <authorList>
            <person name="Kiyama R."/>
            <person name="Furutani Y."/>
            <person name="Kawaguchi K."/>
            <person name="Nakanishi T."/>
        </authorList>
    </citation>
    <scope>NUCLEOTIDE SEQUENCE [LARGE SCALE GENOMIC DNA]</scope>
</reference>
<protein>
    <submittedName>
        <fullName evidence="2">Uncharacterized protein</fullName>
    </submittedName>
</protein>
<dbReference type="Proteomes" id="UP000287166">
    <property type="component" value="Unassembled WGS sequence"/>
</dbReference>
<feature type="compositionally biased region" description="Basic and acidic residues" evidence="1">
    <location>
        <begin position="95"/>
        <end position="106"/>
    </location>
</feature>
<dbReference type="EMBL" id="BFAD01000007">
    <property type="protein sequence ID" value="GBE85200.1"/>
    <property type="molecule type" value="Genomic_DNA"/>
</dbReference>
<gene>
    <name evidence="2" type="ORF">SCP_0703860</name>
</gene>
<evidence type="ECO:0000313" key="3">
    <source>
        <dbReference type="Proteomes" id="UP000287166"/>
    </source>
</evidence>
<evidence type="ECO:0000313" key="2">
    <source>
        <dbReference type="EMBL" id="GBE85200.1"/>
    </source>
</evidence>
<feature type="region of interest" description="Disordered" evidence="1">
    <location>
        <begin position="236"/>
        <end position="266"/>
    </location>
</feature>
<dbReference type="AlphaFoldDB" id="A0A401GSP8"/>
<sequence>MEWWEMEWKMDAGFCAFRLGKRIQGRQRKKRGEMGGERGQWHARQIVGAQDNKARSTEQQQREDDMRVLQQDSIFCPSPSPFPRSLTTALRRGASRGEKRTSAHDVVNDSAKHGRLLTALSAPDVTPRHERIPYHLAASSSISPDPIVSVRRGTPLPSTPPLHRTHSPRHRPLRQGATNRHSSHLVGHPGSNRVCHFELARSVRDSHACSLQQREHADLEQREDCRSIVDAQPLHVFRVPHRTSSPTQKPEPTPAGGPREPAALST</sequence>